<dbReference type="AlphaFoldDB" id="A0AAD6WT13"/>
<comment type="caution">
    <text evidence="1">The sequence shown here is derived from an EMBL/GenBank/DDBJ whole genome shotgun (WGS) entry which is preliminary data.</text>
</comment>
<gene>
    <name evidence="1" type="ORF">C8F04DRAFT_971489</name>
</gene>
<reference evidence="1" key="1">
    <citation type="submission" date="2023-03" db="EMBL/GenBank/DDBJ databases">
        <title>Massive genome expansion in bonnet fungi (Mycena s.s.) driven by repeated elements and novel gene families across ecological guilds.</title>
        <authorList>
            <consortium name="Lawrence Berkeley National Laboratory"/>
            <person name="Harder C.B."/>
            <person name="Miyauchi S."/>
            <person name="Viragh M."/>
            <person name="Kuo A."/>
            <person name="Thoen E."/>
            <person name="Andreopoulos B."/>
            <person name="Lu D."/>
            <person name="Skrede I."/>
            <person name="Drula E."/>
            <person name="Henrissat B."/>
            <person name="Morin E."/>
            <person name="Kohler A."/>
            <person name="Barry K."/>
            <person name="LaButti K."/>
            <person name="Morin E."/>
            <person name="Salamov A."/>
            <person name="Lipzen A."/>
            <person name="Mereny Z."/>
            <person name="Hegedus B."/>
            <person name="Baldrian P."/>
            <person name="Stursova M."/>
            <person name="Weitz H."/>
            <person name="Taylor A."/>
            <person name="Grigoriev I.V."/>
            <person name="Nagy L.G."/>
            <person name="Martin F."/>
            <person name="Kauserud H."/>
        </authorList>
    </citation>
    <scope>NUCLEOTIDE SEQUENCE</scope>
    <source>
        <strain evidence="1">CBHHK200</strain>
    </source>
</reference>
<evidence type="ECO:0000313" key="1">
    <source>
        <dbReference type="EMBL" id="KAJ7022461.1"/>
    </source>
</evidence>
<name>A0AAD6WT13_9AGAR</name>
<protein>
    <submittedName>
        <fullName evidence="1">Uncharacterized protein</fullName>
    </submittedName>
</protein>
<keyword evidence="2" id="KW-1185">Reference proteome</keyword>
<sequence>MVVGGMTQYLATVQGMPDDVEKRLERRVRDFLWAEKVRVSVNKETVYAPADMGGKDLLDIVARNEAIAVTWLKTYLSFGPDRPLWCFVADEILAKKVPLGDFNVDEAMRVNAYLQTWAPYQSSWDLGSKDLAGMISVGKKYGVTIDNIAVSRKNQGDMPIWYHRFSDGHRPLFNSPRAVVACLKKKHHVRSV</sequence>
<evidence type="ECO:0000313" key="2">
    <source>
        <dbReference type="Proteomes" id="UP001218188"/>
    </source>
</evidence>
<proteinExistence type="predicted"/>
<organism evidence="1 2">
    <name type="scientific">Mycena alexandri</name>
    <dbReference type="NCBI Taxonomy" id="1745969"/>
    <lineage>
        <taxon>Eukaryota</taxon>
        <taxon>Fungi</taxon>
        <taxon>Dikarya</taxon>
        <taxon>Basidiomycota</taxon>
        <taxon>Agaricomycotina</taxon>
        <taxon>Agaricomycetes</taxon>
        <taxon>Agaricomycetidae</taxon>
        <taxon>Agaricales</taxon>
        <taxon>Marasmiineae</taxon>
        <taxon>Mycenaceae</taxon>
        <taxon>Mycena</taxon>
    </lineage>
</organism>
<feature type="non-terminal residue" evidence="1">
    <location>
        <position position="192"/>
    </location>
</feature>
<dbReference type="Proteomes" id="UP001218188">
    <property type="component" value="Unassembled WGS sequence"/>
</dbReference>
<dbReference type="EMBL" id="JARJCM010000209">
    <property type="protein sequence ID" value="KAJ7022461.1"/>
    <property type="molecule type" value="Genomic_DNA"/>
</dbReference>
<accession>A0AAD6WT13</accession>